<comment type="caution">
    <text evidence="4">The sequence shown here is derived from an EMBL/GenBank/DDBJ whole genome shotgun (WGS) entry which is preliminary data.</text>
</comment>
<gene>
    <name evidence="3" type="ORF">A6M23_18105</name>
    <name evidence="4" type="ORF">A6P07_13945</name>
</gene>
<protein>
    <submittedName>
        <fullName evidence="4">Uncharacterized protein</fullName>
    </submittedName>
</protein>
<evidence type="ECO:0000256" key="2">
    <source>
        <dbReference type="SAM" id="Phobius"/>
    </source>
</evidence>
<keyword evidence="2" id="KW-1133">Transmembrane helix</keyword>
<dbReference type="RefSeq" id="WP_024892820.1">
    <property type="nucleotide sequence ID" value="NZ_LWRY01000262.1"/>
</dbReference>
<name>A0A1C2I3E4_ACITH</name>
<evidence type="ECO:0000256" key="1">
    <source>
        <dbReference type="SAM" id="MobiDB-lite"/>
    </source>
</evidence>
<keyword evidence="2" id="KW-0812">Transmembrane</keyword>
<evidence type="ECO:0000313" key="4">
    <source>
        <dbReference type="EMBL" id="OCX70528.1"/>
    </source>
</evidence>
<sequence>MAEQPTTQTHSQSQHHIAGLSDRQLRLIVYAALVAFLVLAAYEFYLAVEMSHDLHEMTKQFQKMSPNIQRNMNSMSQNMAEMTHSTNYMARATGQMQAEFWSLNRNITPPFSFLSGMLPFNHNDPDYGPKAPLPPPRQEAYDGVPPGYNPQYQRGYPYQGNAYGNH</sequence>
<feature type="region of interest" description="Disordered" evidence="1">
    <location>
        <begin position="125"/>
        <end position="166"/>
    </location>
</feature>
<dbReference type="EMBL" id="LWRY01000262">
    <property type="protein sequence ID" value="OCX68497.1"/>
    <property type="molecule type" value="Genomic_DNA"/>
</dbReference>
<organism evidence="4 5">
    <name type="scientific">Acidithiobacillus thiooxidans</name>
    <name type="common">Thiobacillus thiooxidans</name>
    <dbReference type="NCBI Taxonomy" id="930"/>
    <lineage>
        <taxon>Bacteria</taxon>
        <taxon>Pseudomonadati</taxon>
        <taxon>Pseudomonadota</taxon>
        <taxon>Acidithiobacillia</taxon>
        <taxon>Acidithiobacillales</taxon>
        <taxon>Acidithiobacillaceae</taxon>
        <taxon>Acidithiobacillus</taxon>
    </lineage>
</organism>
<dbReference type="EMBL" id="LWSA01000195">
    <property type="protein sequence ID" value="OCX70528.1"/>
    <property type="molecule type" value="Genomic_DNA"/>
</dbReference>
<dbReference type="Proteomes" id="UP000094893">
    <property type="component" value="Unassembled WGS sequence"/>
</dbReference>
<evidence type="ECO:0000313" key="3">
    <source>
        <dbReference type="EMBL" id="OCX68497.1"/>
    </source>
</evidence>
<evidence type="ECO:0000313" key="6">
    <source>
        <dbReference type="Proteomes" id="UP000095008"/>
    </source>
</evidence>
<accession>A0A1C2I3E4</accession>
<reference evidence="4 5" key="1">
    <citation type="journal article" date="2016" name="Int. J. Mol. Sci.">
        <title>Comparative genomics of the extreme acidophile Acidithiobacillus thiooxidans reveals intraspecific divergence and niche adaptation.</title>
        <authorList>
            <person name="Zhang X."/>
            <person name="Feng X."/>
            <person name="Tao J."/>
            <person name="Ma L."/>
            <person name="Xiao Y."/>
            <person name="Liang Y."/>
            <person name="Liu X."/>
            <person name="Yin H."/>
        </authorList>
    </citation>
    <scope>NUCLEOTIDE SEQUENCE [LARGE SCALE GENOMIC DNA]</scope>
    <source>
        <strain evidence="4 5">A02</strain>
        <strain evidence="3">DXS-W</strain>
    </source>
</reference>
<dbReference type="eggNOG" id="ENOG5031YMZ">
    <property type="taxonomic scope" value="Bacteria"/>
</dbReference>
<evidence type="ECO:0000313" key="5">
    <source>
        <dbReference type="Proteomes" id="UP000094893"/>
    </source>
</evidence>
<keyword evidence="2" id="KW-0472">Membrane</keyword>
<feature type="transmembrane region" description="Helical" evidence="2">
    <location>
        <begin position="27"/>
        <end position="48"/>
    </location>
</feature>
<dbReference type="Proteomes" id="UP000095008">
    <property type="component" value="Unassembled WGS sequence"/>
</dbReference>
<dbReference type="OrthoDB" id="9781988at2"/>
<proteinExistence type="predicted"/>
<keyword evidence="6" id="KW-1185">Reference proteome</keyword>
<dbReference type="AlphaFoldDB" id="A0A1C2I3E4"/>